<evidence type="ECO:0000313" key="3">
    <source>
        <dbReference type="EMBL" id="KAJ4159431.1"/>
    </source>
</evidence>
<dbReference type="Proteomes" id="UP001144673">
    <property type="component" value="Unassembled WGS sequence"/>
</dbReference>
<feature type="chain" id="PRO_5040830271" evidence="2">
    <location>
        <begin position="16"/>
        <end position="479"/>
    </location>
</feature>
<sequence length="479" mass="52009">MIILITAVFSSLVTAGIILLPSAFKNEAVDAEPISEPDAESPLVWEPPEVWKCRDTPYRIGEAAYPIPPLGRESVINIVEEAWSNDSKTTAAKDVKVFGDIVVRSSRGLESPAVSFDGFSNDPSIRPRLNINSGHLTQTYYLTGPPSLLDWPDDGSSPCYQGRITLWLPAGSTYKSSALVSEHFNVVLTGGLNVSTTDDFVAVSDDGNIVAPHIMTVGERPIAPYRLQSPNCLMVSGMGSVQGWFPLYNRLTLASGSGDVSAQVGLKLLDLLHDSSAELVATSRKGSVNLAAEPPQRDRSGGRDGRFPLRDYASVIQTRAGNITAQLAIGSRTEIETVSGNTELDLQPILGFETRTWTRFPMLNTIMTISFRQEAVIQKEQWGNFETRHTSNGGDLLVTYPDSWTGLINWQGTESGRVSFIADEITILRQWGSPIKHIEARRGTGRSVVNLDNQGGAVILAIGREIAQNDTELLLSGLA</sequence>
<proteinExistence type="predicted"/>
<accession>A0A9W8QK80</accession>
<reference evidence="3" key="1">
    <citation type="journal article" date="2023" name="Access Microbiol">
        <title>De-novo genome assembly for Akanthomyces muscarius, a biocontrol agent of insect agricultural pests.</title>
        <authorList>
            <person name="Erdos Z."/>
            <person name="Studholme D.J."/>
            <person name="Raymond B."/>
            <person name="Sharma M."/>
        </authorList>
    </citation>
    <scope>NUCLEOTIDE SEQUENCE</scope>
    <source>
        <strain evidence="3">Ve6</strain>
    </source>
</reference>
<dbReference type="RefSeq" id="XP_056057430.1">
    <property type="nucleotide sequence ID" value="XM_056197172.1"/>
</dbReference>
<dbReference type="EMBL" id="JAJHUN010000005">
    <property type="protein sequence ID" value="KAJ4159431.1"/>
    <property type="molecule type" value="Genomic_DNA"/>
</dbReference>
<name>A0A9W8QK80_AKAMU</name>
<organism evidence="3 4">
    <name type="scientific">Akanthomyces muscarius</name>
    <name type="common">Entomopathogenic fungus</name>
    <name type="synonym">Lecanicillium muscarium</name>
    <dbReference type="NCBI Taxonomy" id="2231603"/>
    <lineage>
        <taxon>Eukaryota</taxon>
        <taxon>Fungi</taxon>
        <taxon>Dikarya</taxon>
        <taxon>Ascomycota</taxon>
        <taxon>Pezizomycotina</taxon>
        <taxon>Sordariomycetes</taxon>
        <taxon>Hypocreomycetidae</taxon>
        <taxon>Hypocreales</taxon>
        <taxon>Cordycipitaceae</taxon>
        <taxon>Akanthomyces</taxon>
    </lineage>
</organism>
<evidence type="ECO:0000256" key="2">
    <source>
        <dbReference type="SAM" id="SignalP"/>
    </source>
</evidence>
<protein>
    <submittedName>
        <fullName evidence="3">Uncharacterized protein</fullName>
    </submittedName>
</protein>
<gene>
    <name evidence="3" type="ORF">LMH87_008333</name>
</gene>
<evidence type="ECO:0000313" key="4">
    <source>
        <dbReference type="Proteomes" id="UP001144673"/>
    </source>
</evidence>
<keyword evidence="4" id="KW-1185">Reference proteome</keyword>
<evidence type="ECO:0000256" key="1">
    <source>
        <dbReference type="SAM" id="MobiDB-lite"/>
    </source>
</evidence>
<dbReference type="GeneID" id="80895492"/>
<comment type="caution">
    <text evidence="3">The sequence shown here is derived from an EMBL/GenBank/DDBJ whole genome shotgun (WGS) entry which is preliminary data.</text>
</comment>
<dbReference type="KEGG" id="amus:LMH87_008333"/>
<feature type="signal peptide" evidence="2">
    <location>
        <begin position="1"/>
        <end position="15"/>
    </location>
</feature>
<keyword evidence="2" id="KW-0732">Signal</keyword>
<dbReference type="AlphaFoldDB" id="A0A9W8QK80"/>
<feature type="region of interest" description="Disordered" evidence="1">
    <location>
        <begin position="287"/>
        <end position="306"/>
    </location>
</feature>
<feature type="compositionally biased region" description="Basic and acidic residues" evidence="1">
    <location>
        <begin position="295"/>
        <end position="306"/>
    </location>
</feature>